<dbReference type="EMBL" id="QUSX01000001">
    <property type="protein sequence ID" value="RRQ50713.1"/>
    <property type="molecule type" value="Genomic_DNA"/>
</dbReference>
<dbReference type="InterPro" id="IPR015943">
    <property type="entry name" value="WD40/YVTN_repeat-like_dom_sf"/>
</dbReference>
<proteinExistence type="predicted"/>
<evidence type="ECO:0000313" key="2">
    <source>
        <dbReference type="Proteomes" id="UP000286990"/>
    </source>
</evidence>
<dbReference type="InterPro" id="IPR011047">
    <property type="entry name" value="Quinoprotein_ADH-like_sf"/>
</dbReference>
<dbReference type="SUPFAM" id="SSF50998">
    <property type="entry name" value="Quinoprotein alcohol dehydrogenase-like"/>
    <property type="match status" value="1"/>
</dbReference>
<organism evidence="1 2">
    <name type="scientific">Maribacter algicola</name>
    <dbReference type="NCBI Taxonomy" id="2498892"/>
    <lineage>
        <taxon>Bacteria</taxon>
        <taxon>Pseudomonadati</taxon>
        <taxon>Bacteroidota</taxon>
        <taxon>Flavobacteriia</taxon>
        <taxon>Flavobacteriales</taxon>
        <taxon>Flavobacteriaceae</taxon>
        <taxon>Maribacter</taxon>
    </lineage>
</organism>
<dbReference type="OrthoDB" id="1093345at2"/>
<sequence length="822" mass="92235">MKVKLLLTILGSILFINCSTEKDTNASSLVLVPGNVPLIVKINDMDTFLSEIDGNEILQKLRNSKDISQLIDRLKPLGYIKSPLGGYLGLMEEGNNSFSFVYIPVDSIPQVALDSTLNKSVESISKGDLNFIRYEVDGSTFYTSVIQNKEVVGSSEAAIESVWKHVENETPVKGQFLKFDKIGNPAKSAQIWLDLNNGRNLLNRVFGVESETGKEKYSDWLSLDVSLDKDALLLNGLAIVNDSLPSFLGLFSNTGPLSNKTNTLAPNGLDSFISYTFTDFKDFIKNQKRFFDDTGKRDSLFTAVEEIGIGQMDTNRVLLLKAYGTANISDYIQSIQTNSMEYQGSEIIELGKDSLLRQSFYPLVQEFDPNFACVLENTFVFSGSREGLERFIDMNKSGQTFDKSLLFENIKDLITEESTLLSVANSKGIEDNLNRTGLGSLSHLFKNTDLTDFLFSSQIVSDAGFLHTNYLIKKINATGNKSGTLEMFRVQLDSDIYLNPQFFTNHRTHGKDIVVQDQDNVLYLITNKGKVIWKKELESAVQGKIHEVDIYRNGKYQLAFTTNNRFYIIDRNGKEVAPFTFKYDGGNLNPLAVFDYSNNKNYRFVVTQGTKVYMYNNEGKIVSGFKYTNAEDTITGAPQHFVIGTKDYLVFKLANGLLKILDRVGNDRIKVKEKISFSENEVKVHQNKFIVTSKDGLLHEIEPTGKIGKSSLQLNADHGFDATSRTLVIMDDNVLSIRGKKVELELGVYTKPAIFYLNDKIYVSVTDIQNLKTYLFDSQAEPIVGFPVFGASSIDMADMDNDNKPELLLKEQDNSITVYKIQ</sequence>
<reference evidence="2" key="1">
    <citation type="submission" date="2018-12" db="EMBL/GenBank/DDBJ databases">
        <title>Maribacter lutimaris sp. nov., isolated from marine sediment.</title>
        <authorList>
            <person name="Kim K.K."/>
        </authorList>
    </citation>
    <scope>NUCLEOTIDE SEQUENCE [LARGE SCALE GENOMIC DNA]</scope>
    <source>
        <strain evidence="2">PoM-212</strain>
    </source>
</reference>
<accession>A0A426RP10</accession>
<protein>
    <submittedName>
        <fullName evidence="1">Ribonuclease HII</fullName>
    </submittedName>
</protein>
<keyword evidence="2" id="KW-1185">Reference proteome</keyword>
<dbReference type="AlphaFoldDB" id="A0A426RP10"/>
<name>A0A426RP10_9FLAO</name>
<dbReference type="Gene3D" id="2.130.10.10">
    <property type="entry name" value="YVTN repeat-like/Quinoprotein amine dehydrogenase"/>
    <property type="match status" value="1"/>
</dbReference>
<evidence type="ECO:0000313" key="1">
    <source>
        <dbReference type="EMBL" id="RRQ50713.1"/>
    </source>
</evidence>
<gene>
    <name evidence="1" type="ORF">DZC72_09345</name>
</gene>
<comment type="caution">
    <text evidence="1">The sequence shown here is derived from an EMBL/GenBank/DDBJ whole genome shotgun (WGS) entry which is preliminary data.</text>
</comment>
<dbReference type="RefSeq" id="WP_125222533.1">
    <property type="nucleotide sequence ID" value="NZ_QUSX01000001.1"/>
</dbReference>
<dbReference type="Proteomes" id="UP000286990">
    <property type="component" value="Unassembled WGS sequence"/>
</dbReference>